<sequence length="510" mass="53292">MEQLKAGDPAAVGPYRITARLGAGGMGQVYLGESRSGRRVAVKVVRPEIASDPGFRTRFRREVEAAKAVGGFWTATVVDADPEAETPWVASDYIPAPNLAERVRENGPLTEDEVWRLGAGLAEALHSVHRAGLVHRDLKPANVLLTENGPRLIDFGIAKALNGATVLTRTGVAIGTVGFMSPEQARGGSVGTASDIFSLGTVLCFAATGRMPFGEGSAAGLLYRVVHEMPNLEHLPQGLGTVVGECLEKRPERRPSAEEVLSALSGGGAETVTRPVAAADMGGRAPAALPGLPSTSPPPPPPPGGSGPPALPAGETVVDAVPAAAAVERGSRPPVEVRYSMGHMRVAVAATLAGTVPLGVAAFSFADHPLSAALAGIVAVALLSLGGLAMARGDAACVRVAGDGLYFLREGHEWSATWEELGRVTLRSTRWGVLQEFVVVGELAPRATKNVVWERFQPVGPGPRAAVTTIRFRNTTLARAEIRRLHEALLQRAGGRYAYDGGLLAVIRSH</sequence>
<dbReference type="InterPro" id="IPR008271">
    <property type="entry name" value="Ser/Thr_kinase_AS"/>
</dbReference>
<dbReference type="EC" id="2.7.11.1" evidence="9"/>
<evidence type="ECO:0000256" key="1">
    <source>
        <dbReference type="ARBA" id="ARBA00022679"/>
    </source>
</evidence>
<feature type="compositionally biased region" description="Pro residues" evidence="6">
    <location>
        <begin position="295"/>
        <end position="311"/>
    </location>
</feature>
<name>A0AB39YD44_9ACTN</name>
<dbReference type="Gene3D" id="1.10.510.10">
    <property type="entry name" value="Transferase(Phosphotransferase) domain 1"/>
    <property type="match status" value="1"/>
</dbReference>
<keyword evidence="4 5" id="KW-0067">ATP-binding</keyword>
<evidence type="ECO:0000256" key="6">
    <source>
        <dbReference type="SAM" id="MobiDB-lite"/>
    </source>
</evidence>
<evidence type="ECO:0000256" key="4">
    <source>
        <dbReference type="ARBA" id="ARBA00022840"/>
    </source>
</evidence>
<feature type="transmembrane region" description="Helical" evidence="7">
    <location>
        <begin position="346"/>
        <end position="366"/>
    </location>
</feature>
<dbReference type="PROSITE" id="PS00107">
    <property type="entry name" value="PROTEIN_KINASE_ATP"/>
    <property type="match status" value="1"/>
</dbReference>
<proteinExistence type="predicted"/>
<organism evidence="9">
    <name type="scientific">Streptomyces sp. R33</name>
    <dbReference type="NCBI Taxonomy" id="3238629"/>
    <lineage>
        <taxon>Bacteria</taxon>
        <taxon>Bacillati</taxon>
        <taxon>Actinomycetota</taxon>
        <taxon>Actinomycetes</taxon>
        <taxon>Kitasatosporales</taxon>
        <taxon>Streptomycetaceae</taxon>
        <taxon>Streptomyces</taxon>
    </lineage>
</organism>
<feature type="domain" description="Protein kinase" evidence="8">
    <location>
        <begin position="15"/>
        <end position="272"/>
    </location>
</feature>
<feature type="binding site" evidence="5">
    <location>
        <position position="43"/>
    </location>
    <ligand>
        <name>ATP</name>
        <dbReference type="ChEBI" id="CHEBI:30616"/>
    </ligand>
</feature>
<evidence type="ECO:0000256" key="3">
    <source>
        <dbReference type="ARBA" id="ARBA00022777"/>
    </source>
</evidence>
<dbReference type="Gene3D" id="3.30.200.20">
    <property type="entry name" value="Phosphorylase Kinase, domain 1"/>
    <property type="match status" value="1"/>
</dbReference>
<feature type="compositionally biased region" description="Low complexity" evidence="6">
    <location>
        <begin position="282"/>
        <end position="294"/>
    </location>
</feature>
<dbReference type="Pfam" id="PF00069">
    <property type="entry name" value="Pkinase"/>
    <property type="match status" value="1"/>
</dbReference>
<gene>
    <name evidence="9" type="ORF">AB5J51_36915</name>
</gene>
<feature type="transmembrane region" description="Helical" evidence="7">
    <location>
        <begin position="372"/>
        <end position="391"/>
    </location>
</feature>
<keyword evidence="2 5" id="KW-0547">Nucleotide-binding</keyword>
<protein>
    <submittedName>
        <fullName evidence="9">Serine/threonine-protein kinase</fullName>
        <ecNumber evidence="9">2.7.11.1</ecNumber>
    </submittedName>
</protein>
<evidence type="ECO:0000259" key="8">
    <source>
        <dbReference type="PROSITE" id="PS50011"/>
    </source>
</evidence>
<keyword evidence="1 9" id="KW-0808">Transferase</keyword>
<dbReference type="PANTHER" id="PTHR43289:SF34">
    <property type="entry name" value="SERINE_THREONINE-PROTEIN KINASE YBDM-RELATED"/>
    <property type="match status" value="1"/>
</dbReference>
<keyword evidence="3 9" id="KW-0418">Kinase</keyword>
<dbReference type="SMART" id="SM00220">
    <property type="entry name" value="S_TKc"/>
    <property type="match status" value="1"/>
</dbReference>
<dbReference type="PROSITE" id="PS50011">
    <property type="entry name" value="PROTEIN_KINASE_DOM"/>
    <property type="match status" value="1"/>
</dbReference>
<dbReference type="GO" id="GO:0004674">
    <property type="term" value="F:protein serine/threonine kinase activity"/>
    <property type="evidence" value="ECO:0007669"/>
    <property type="project" value="UniProtKB-EC"/>
</dbReference>
<feature type="region of interest" description="Disordered" evidence="6">
    <location>
        <begin position="282"/>
        <end position="314"/>
    </location>
</feature>
<dbReference type="CDD" id="cd14014">
    <property type="entry name" value="STKc_PknB_like"/>
    <property type="match status" value="1"/>
</dbReference>
<dbReference type="PROSITE" id="PS00108">
    <property type="entry name" value="PROTEIN_KINASE_ST"/>
    <property type="match status" value="1"/>
</dbReference>
<dbReference type="AlphaFoldDB" id="A0AB39YD44"/>
<keyword evidence="7" id="KW-0812">Transmembrane</keyword>
<keyword evidence="7" id="KW-1133">Transmembrane helix</keyword>
<reference evidence="9" key="1">
    <citation type="submission" date="2024-08" db="EMBL/GenBank/DDBJ databases">
        <authorList>
            <person name="Yu S.T."/>
        </authorList>
    </citation>
    <scope>NUCLEOTIDE SEQUENCE</scope>
    <source>
        <strain evidence="9">R33</strain>
    </source>
</reference>
<dbReference type="InterPro" id="IPR017441">
    <property type="entry name" value="Protein_kinase_ATP_BS"/>
</dbReference>
<dbReference type="GO" id="GO:0005524">
    <property type="term" value="F:ATP binding"/>
    <property type="evidence" value="ECO:0007669"/>
    <property type="project" value="UniProtKB-UniRule"/>
</dbReference>
<dbReference type="InterPro" id="IPR000719">
    <property type="entry name" value="Prot_kinase_dom"/>
</dbReference>
<dbReference type="PANTHER" id="PTHR43289">
    <property type="entry name" value="MITOGEN-ACTIVATED PROTEIN KINASE KINASE KINASE 20-RELATED"/>
    <property type="match status" value="1"/>
</dbReference>
<dbReference type="EMBL" id="CP165727">
    <property type="protein sequence ID" value="XDV68119.1"/>
    <property type="molecule type" value="Genomic_DNA"/>
</dbReference>
<accession>A0AB39YD44</accession>
<evidence type="ECO:0000256" key="2">
    <source>
        <dbReference type="ARBA" id="ARBA00022741"/>
    </source>
</evidence>
<evidence type="ECO:0000313" key="9">
    <source>
        <dbReference type="EMBL" id="XDV68119.1"/>
    </source>
</evidence>
<keyword evidence="7" id="KW-0472">Membrane</keyword>
<evidence type="ECO:0000256" key="7">
    <source>
        <dbReference type="SAM" id="Phobius"/>
    </source>
</evidence>
<dbReference type="SUPFAM" id="SSF56112">
    <property type="entry name" value="Protein kinase-like (PK-like)"/>
    <property type="match status" value="1"/>
</dbReference>
<dbReference type="RefSeq" id="WP_369779726.1">
    <property type="nucleotide sequence ID" value="NZ_CP165727.1"/>
</dbReference>
<dbReference type="InterPro" id="IPR011009">
    <property type="entry name" value="Kinase-like_dom_sf"/>
</dbReference>
<evidence type="ECO:0000256" key="5">
    <source>
        <dbReference type="PROSITE-ProRule" id="PRU10141"/>
    </source>
</evidence>